<feature type="transmembrane region" description="Helical" evidence="1">
    <location>
        <begin position="21"/>
        <end position="42"/>
    </location>
</feature>
<reference evidence="3 4" key="1">
    <citation type="submission" date="2015-04" db="EMBL/GenBank/DDBJ databases">
        <title>The complete genome sequence of the hyperthermophilic, obligate iron-reducing archaeon Geoglobus ahangari strain 234T.</title>
        <authorList>
            <person name="Manzella M.P."/>
            <person name="Holmes D.E."/>
            <person name="Rocheleau J.M."/>
            <person name="Chung A."/>
            <person name="Reguera G."/>
            <person name="Kashefi K."/>
        </authorList>
    </citation>
    <scope>NUCLEOTIDE SEQUENCE [LARGE SCALE GENOMIC DNA]</scope>
    <source>
        <strain evidence="3 4">234</strain>
    </source>
</reference>
<dbReference type="RefSeq" id="WP_245604084.1">
    <property type="nucleotide sequence ID" value="NZ_CP011267.1"/>
</dbReference>
<feature type="transmembrane region" description="Helical" evidence="1">
    <location>
        <begin position="137"/>
        <end position="155"/>
    </location>
</feature>
<dbReference type="KEGG" id="gah:GAH_00715"/>
<evidence type="ECO:0000313" key="4">
    <source>
        <dbReference type="Proteomes" id="UP000034723"/>
    </source>
</evidence>
<feature type="transmembrane region" description="Helical" evidence="1">
    <location>
        <begin position="111"/>
        <end position="130"/>
    </location>
</feature>
<keyword evidence="1" id="KW-0812">Transmembrane</keyword>
<feature type="transmembrane region" description="Helical" evidence="1">
    <location>
        <begin position="225"/>
        <end position="244"/>
    </location>
</feature>
<proteinExistence type="predicted"/>
<feature type="transmembrane region" description="Helical" evidence="1">
    <location>
        <begin position="175"/>
        <end position="196"/>
    </location>
</feature>
<dbReference type="AlphaFoldDB" id="A0A0F7IIP3"/>
<feature type="transmembrane region" description="Helical" evidence="1">
    <location>
        <begin position="54"/>
        <end position="73"/>
    </location>
</feature>
<dbReference type="Proteomes" id="UP000034723">
    <property type="component" value="Chromosome"/>
</dbReference>
<dbReference type="STRING" id="113653.GAH_00715"/>
<dbReference type="Pfam" id="PF07786">
    <property type="entry name" value="HGSNAT_cat"/>
    <property type="match status" value="1"/>
</dbReference>
<dbReference type="GeneID" id="24803297"/>
<dbReference type="PATRIC" id="fig|113653.22.peg.715"/>
<dbReference type="InParanoid" id="A0A0F7IIP3"/>
<keyword evidence="4" id="KW-1185">Reference proteome</keyword>
<sequence length="251" mass="28657">MSLKRDVQSLQTHPRYVEIDLVRGTALLMMLVSNFVTDLQFFLGFNQHEWFWRAFAYTTAGLFVAVSGVSMWVAHFKTKYYRRYLFRFAKLFGLGMLITLVTYLLLSEGTIYFGVLHFLGVASILVIPFYRLGWKNLLLVPVFFAGKLLLENVHSDNLLLLPLGITPVPFFTLDYFPVFPWFGVFLLGLGVGALVYPEGRRRMNLQLNSRIAHAVAGIGRHTLEIYLLHQPLFVGILLLATGGLPNLRLPW</sequence>
<evidence type="ECO:0000313" key="3">
    <source>
        <dbReference type="EMBL" id="AKG91950.1"/>
    </source>
</evidence>
<accession>A0A0F7IIP3</accession>
<organism evidence="3 4">
    <name type="scientific">Geoglobus ahangari</name>
    <dbReference type="NCBI Taxonomy" id="113653"/>
    <lineage>
        <taxon>Archaea</taxon>
        <taxon>Methanobacteriati</taxon>
        <taxon>Methanobacteriota</taxon>
        <taxon>Archaeoglobi</taxon>
        <taxon>Archaeoglobales</taxon>
        <taxon>Archaeoglobaceae</taxon>
        <taxon>Geoglobus</taxon>
    </lineage>
</organism>
<keyword evidence="1" id="KW-0472">Membrane</keyword>
<dbReference type="InterPro" id="IPR012429">
    <property type="entry name" value="HGSNAT_cat"/>
</dbReference>
<name>A0A0F7IIP3_9EURY</name>
<dbReference type="EMBL" id="CP011267">
    <property type="protein sequence ID" value="AKG91950.1"/>
    <property type="molecule type" value="Genomic_DNA"/>
</dbReference>
<protein>
    <submittedName>
        <fullName evidence="3">Putative membrane protein</fullName>
    </submittedName>
</protein>
<keyword evidence="1" id="KW-1133">Transmembrane helix</keyword>
<evidence type="ECO:0000256" key="1">
    <source>
        <dbReference type="SAM" id="Phobius"/>
    </source>
</evidence>
<feature type="transmembrane region" description="Helical" evidence="1">
    <location>
        <begin position="85"/>
        <end position="105"/>
    </location>
</feature>
<dbReference type="HOGENOM" id="CLU_067755_0_1_2"/>
<gene>
    <name evidence="3" type="ORF">GAH_00715</name>
</gene>
<evidence type="ECO:0000259" key="2">
    <source>
        <dbReference type="Pfam" id="PF07786"/>
    </source>
</evidence>
<feature type="domain" description="Heparan-alpha-glucosaminide N-acetyltransferase catalytic" evidence="2">
    <location>
        <begin position="15"/>
        <end position="231"/>
    </location>
</feature>